<accession>A0AAV2M0H0</accession>
<keyword evidence="2" id="KW-1185">Reference proteome</keyword>
<dbReference type="Proteomes" id="UP001497482">
    <property type="component" value="Chromosome 5"/>
</dbReference>
<sequence length="92" mass="10316">MKLEWNSLSKVKFVNAELATTQYVQIRSKAGPRLSSVDAMTIVRNCAPAEFGESLAKWMLNLEQLAACAQYPIVNYEPACCEKLPETRVHVN</sequence>
<protein>
    <submittedName>
        <fullName evidence="1">Uncharacterized protein</fullName>
    </submittedName>
</protein>
<reference evidence="1 2" key="1">
    <citation type="submission" date="2024-04" db="EMBL/GenBank/DDBJ databases">
        <authorList>
            <person name="Waldvogel A.-M."/>
            <person name="Schoenle A."/>
        </authorList>
    </citation>
    <scope>NUCLEOTIDE SEQUENCE [LARGE SCALE GENOMIC DNA]</scope>
</reference>
<gene>
    <name evidence="1" type="ORF">KC01_LOCUS33903</name>
</gene>
<organism evidence="1 2">
    <name type="scientific">Knipowitschia caucasica</name>
    <name type="common">Caucasian dwarf goby</name>
    <name type="synonym">Pomatoschistus caucasicus</name>
    <dbReference type="NCBI Taxonomy" id="637954"/>
    <lineage>
        <taxon>Eukaryota</taxon>
        <taxon>Metazoa</taxon>
        <taxon>Chordata</taxon>
        <taxon>Craniata</taxon>
        <taxon>Vertebrata</taxon>
        <taxon>Euteleostomi</taxon>
        <taxon>Actinopterygii</taxon>
        <taxon>Neopterygii</taxon>
        <taxon>Teleostei</taxon>
        <taxon>Neoteleostei</taxon>
        <taxon>Acanthomorphata</taxon>
        <taxon>Gobiaria</taxon>
        <taxon>Gobiiformes</taxon>
        <taxon>Gobioidei</taxon>
        <taxon>Gobiidae</taxon>
        <taxon>Gobiinae</taxon>
        <taxon>Knipowitschia</taxon>
    </lineage>
</organism>
<evidence type="ECO:0000313" key="1">
    <source>
        <dbReference type="EMBL" id="CAL1606785.1"/>
    </source>
</evidence>
<name>A0AAV2M0H0_KNICA</name>
<evidence type="ECO:0000313" key="2">
    <source>
        <dbReference type="Proteomes" id="UP001497482"/>
    </source>
</evidence>
<proteinExistence type="predicted"/>
<dbReference type="EMBL" id="OZ035827">
    <property type="protein sequence ID" value="CAL1606785.1"/>
    <property type="molecule type" value="Genomic_DNA"/>
</dbReference>
<dbReference type="AlphaFoldDB" id="A0AAV2M0H0"/>